<reference evidence="2" key="1">
    <citation type="submission" date="2017-06" db="EMBL/GenBank/DDBJ databases">
        <title>Capnocytophaga spp. assemblies.</title>
        <authorList>
            <person name="Gulvik C.A."/>
        </authorList>
    </citation>
    <scope>NUCLEOTIDE SEQUENCE [LARGE SCALE GENOMIC DNA]</scope>
    <source>
        <strain evidence="2">H5594</strain>
    </source>
</reference>
<organism evidence="1 2">
    <name type="scientific">Capnocytophaga canimorsus</name>
    <dbReference type="NCBI Taxonomy" id="28188"/>
    <lineage>
        <taxon>Bacteria</taxon>
        <taxon>Pseudomonadati</taxon>
        <taxon>Bacteroidota</taxon>
        <taxon>Flavobacteriia</taxon>
        <taxon>Flavobacteriales</taxon>
        <taxon>Flavobacteriaceae</taxon>
        <taxon>Capnocytophaga</taxon>
    </lineage>
</organism>
<protein>
    <submittedName>
        <fullName evidence="1">Uncharacterized protein</fullName>
    </submittedName>
</protein>
<dbReference type="AlphaFoldDB" id="A0A250G2J8"/>
<accession>A0A250G2J8</accession>
<sequence>MMDNKIIFRIETDKPLPVEDFTKSLEAFNKEYIAFSGIEELQISEIRKGSFEVEFINYVIPTGLFAMMTNANSIFEFINHLKSIIASLKVDKEETTKRKESIQNLSDISRPIINNYGTLNVISGGENFILNSQEAQDINKIAQKVLPQKLKTTEDNETNKIYKKVLFNWWQVGFNEKKPNSGNKGIIEKISKNSVRVIFKDDDSQTKEEMTTSQNGIDWQKVNYIVDVEAITKEGKVVAYKILQNYMGDSFVDDENYFE</sequence>
<evidence type="ECO:0000313" key="1">
    <source>
        <dbReference type="EMBL" id="ATA91564.1"/>
    </source>
</evidence>
<evidence type="ECO:0000313" key="2">
    <source>
        <dbReference type="Proteomes" id="UP000243136"/>
    </source>
</evidence>
<dbReference type="RefSeq" id="WP_095917038.1">
    <property type="nucleotide sequence ID" value="NZ_CP022388.1"/>
</dbReference>
<dbReference type="EMBL" id="CP022388">
    <property type="protein sequence ID" value="ATA91564.1"/>
    <property type="molecule type" value="Genomic_DNA"/>
</dbReference>
<gene>
    <name evidence="1" type="ORF">CGC56_04900</name>
</gene>
<name>A0A250G2J8_9FLAO</name>
<dbReference type="Proteomes" id="UP000243136">
    <property type="component" value="Chromosome"/>
</dbReference>
<proteinExistence type="predicted"/>